<gene>
    <name evidence="2" type="ORF">FYJ24_00760</name>
</gene>
<dbReference type="InterPro" id="IPR029062">
    <property type="entry name" value="Class_I_gatase-like"/>
</dbReference>
<evidence type="ECO:0000313" key="3">
    <source>
        <dbReference type="Proteomes" id="UP000470875"/>
    </source>
</evidence>
<dbReference type="PANTHER" id="PTHR42695">
    <property type="entry name" value="GLUTAMINE AMIDOTRANSFERASE YLR126C-RELATED"/>
    <property type="match status" value="1"/>
</dbReference>
<feature type="domain" description="Glutamine amidotransferase" evidence="1">
    <location>
        <begin position="50"/>
        <end position="194"/>
    </location>
</feature>
<keyword evidence="2" id="KW-0315">Glutamine amidotransferase</keyword>
<reference evidence="2 3" key="1">
    <citation type="submission" date="2019-08" db="EMBL/GenBank/DDBJ databases">
        <title>In-depth cultivation of the pig gut microbiome towards novel bacterial diversity and tailored functional studies.</title>
        <authorList>
            <person name="Wylensek D."/>
            <person name="Hitch T.C.A."/>
            <person name="Clavel T."/>
        </authorList>
    </citation>
    <scope>NUCLEOTIDE SEQUENCE [LARGE SCALE GENOMIC DNA]</scope>
    <source>
        <strain evidence="2 3">WB03_NA08</strain>
    </source>
</reference>
<dbReference type="Pfam" id="PF00117">
    <property type="entry name" value="GATase"/>
    <property type="match status" value="1"/>
</dbReference>
<dbReference type="InterPro" id="IPR044992">
    <property type="entry name" value="ChyE-like"/>
</dbReference>
<evidence type="ECO:0000313" key="2">
    <source>
        <dbReference type="EMBL" id="MSS83318.1"/>
    </source>
</evidence>
<dbReference type="Proteomes" id="UP000470875">
    <property type="component" value="Unassembled WGS sequence"/>
</dbReference>
<organism evidence="2 3">
    <name type="scientific">Scrofimicrobium canadense</name>
    <dbReference type="NCBI Taxonomy" id="2652290"/>
    <lineage>
        <taxon>Bacteria</taxon>
        <taxon>Bacillati</taxon>
        <taxon>Actinomycetota</taxon>
        <taxon>Actinomycetes</taxon>
        <taxon>Actinomycetales</taxon>
        <taxon>Actinomycetaceae</taxon>
        <taxon>Scrofimicrobium</taxon>
    </lineage>
</organism>
<dbReference type="InterPro" id="IPR017926">
    <property type="entry name" value="GATASE"/>
</dbReference>
<dbReference type="EMBL" id="VULO01000001">
    <property type="protein sequence ID" value="MSS83318.1"/>
    <property type="molecule type" value="Genomic_DNA"/>
</dbReference>
<name>A0A6N7W5A9_9ACTO</name>
<dbReference type="GO" id="GO:0016740">
    <property type="term" value="F:transferase activity"/>
    <property type="evidence" value="ECO:0007669"/>
    <property type="project" value="UniProtKB-KW"/>
</dbReference>
<sequence>MNPFLLVSTRPDEEALDSEYQAYLRATGLDSEQLDLAEFDLIGLPPIDLSRYRGVFVAGSPYGNATVDGKVSHTQRWVGEELRVLFQQILDTDIPCLATGTAMTILGQTIGATVGEDHAELASIAEITLTSEGRQDPLLEGMPEDFFAYVSHTESCEELPEGAHRLAWSLHCPIQMFRHGKYVYATQFNPELDAEAIQRQLEAYADAGDFGIGDADMLVGTGRHTEGNHLAGRILRQFVKYFGS</sequence>
<accession>A0A6N7W5A9</accession>
<proteinExistence type="predicted"/>
<dbReference type="RefSeq" id="WP_154542653.1">
    <property type="nucleotide sequence ID" value="NZ_VULO01000001.1"/>
</dbReference>
<dbReference type="GO" id="GO:0005829">
    <property type="term" value="C:cytosol"/>
    <property type="evidence" value="ECO:0007669"/>
    <property type="project" value="TreeGrafter"/>
</dbReference>
<dbReference type="Gene3D" id="3.40.50.880">
    <property type="match status" value="1"/>
</dbReference>
<dbReference type="PANTHER" id="PTHR42695:SF5">
    <property type="entry name" value="GLUTAMINE AMIDOTRANSFERASE YLR126C-RELATED"/>
    <property type="match status" value="1"/>
</dbReference>
<keyword evidence="2" id="KW-0808">Transferase</keyword>
<dbReference type="SUPFAM" id="SSF52317">
    <property type="entry name" value="Class I glutamine amidotransferase-like"/>
    <property type="match status" value="1"/>
</dbReference>
<dbReference type="AlphaFoldDB" id="A0A6N7W5A9"/>
<comment type="caution">
    <text evidence="2">The sequence shown here is derived from an EMBL/GenBank/DDBJ whole genome shotgun (WGS) entry which is preliminary data.</text>
</comment>
<protein>
    <submittedName>
        <fullName evidence="2">Glutamine amidotransferase</fullName>
    </submittedName>
</protein>
<evidence type="ECO:0000259" key="1">
    <source>
        <dbReference type="Pfam" id="PF00117"/>
    </source>
</evidence>
<keyword evidence="3" id="KW-1185">Reference proteome</keyword>